<proteinExistence type="predicted"/>
<gene>
    <name evidence="2" type="ORF">Q3982_02485</name>
</gene>
<dbReference type="Pfam" id="PF12697">
    <property type="entry name" value="Abhydrolase_6"/>
    <property type="match status" value="1"/>
</dbReference>
<dbReference type="InterPro" id="IPR029058">
    <property type="entry name" value="AB_hydrolase_fold"/>
</dbReference>
<dbReference type="EMBL" id="JAUMVS010000024">
    <property type="protein sequence ID" value="MDO4841528.1"/>
    <property type="molecule type" value="Genomic_DNA"/>
</dbReference>
<accession>A0AA43U5S0</accession>
<name>A0AA43U5S0_9ACTN</name>
<comment type="caution">
    <text evidence="2">The sequence shown here is derived from an EMBL/GenBank/DDBJ whole genome shotgun (WGS) entry which is preliminary data.</text>
</comment>
<protein>
    <submittedName>
        <fullName evidence="2">Alpha/beta hydrolase</fullName>
    </submittedName>
</protein>
<organism evidence="2 3">
    <name type="scientific">Phoenicibacter congonensis</name>
    <dbReference type="NCBI Taxonomy" id="1944646"/>
    <lineage>
        <taxon>Bacteria</taxon>
        <taxon>Bacillati</taxon>
        <taxon>Actinomycetota</taxon>
        <taxon>Coriobacteriia</taxon>
        <taxon>Eggerthellales</taxon>
        <taxon>Eggerthellaceae</taxon>
        <taxon>Phoenicibacter</taxon>
    </lineage>
</organism>
<evidence type="ECO:0000313" key="2">
    <source>
        <dbReference type="EMBL" id="MDO4841528.1"/>
    </source>
</evidence>
<dbReference type="AlphaFoldDB" id="A0AA43U5S0"/>
<reference evidence="2" key="1">
    <citation type="submission" date="2023-07" db="EMBL/GenBank/DDBJ databases">
        <title>Between Cages and Wild: Unraveling the Impact of Captivity on Animal Microbiomes and Antimicrobial Resistance.</title>
        <authorList>
            <person name="Schmartz G.P."/>
            <person name="Rehner J."/>
            <person name="Schuff M.J."/>
            <person name="Becker S.L."/>
            <person name="Kravczyk M."/>
            <person name="Gurevich A."/>
            <person name="Francke R."/>
            <person name="Mueller R."/>
            <person name="Keller V."/>
            <person name="Keller A."/>
        </authorList>
    </citation>
    <scope>NUCLEOTIDE SEQUENCE</scope>
    <source>
        <strain evidence="2">S12M_St_49</strain>
    </source>
</reference>
<dbReference type="Gene3D" id="3.40.50.1820">
    <property type="entry name" value="alpha/beta hydrolase"/>
    <property type="match status" value="1"/>
</dbReference>
<evidence type="ECO:0000259" key="1">
    <source>
        <dbReference type="Pfam" id="PF12697"/>
    </source>
</evidence>
<dbReference type="PANTHER" id="PTHR46438">
    <property type="entry name" value="ALPHA/BETA-HYDROLASES SUPERFAMILY PROTEIN"/>
    <property type="match status" value="1"/>
</dbReference>
<evidence type="ECO:0000313" key="3">
    <source>
        <dbReference type="Proteomes" id="UP001168575"/>
    </source>
</evidence>
<keyword evidence="3" id="KW-1185">Reference proteome</keyword>
<dbReference type="Proteomes" id="UP001168575">
    <property type="component" value="Unassembled WGS sequence"/>
</dbReference>
<keyword evidence="2" id="KW-0378">Hydrolase</keyword>
<dbReference type="InterPro" id="IPR000073">
    <property type="entry name" value="AB_hydrolase_1"/>
</dbReference>
<dbReference type="GO" id="GO:0016787">
    <property type="term" value="F:hydrolase activity"/>
    <property type="evidence" value="ECO:0007669"/>
    <property type="project" value="UniProtKB-KW"/>
</dbReference>
<dbReference type="PRINTS" id="PR00111">
    <property type="entry name" value="ABHYDROLASE"/>
</dbReference>
<dbReference type="SUPFAM" id="SSF53474">
    <property type="entry name" value="alpha/beta-Hydrolases"/>
    <property type="match status" value="1"/>
</dbReference>
<sequence length="266" mass="30018">MKQRFDIKRIDVDGIDVAYTKIGSGDKIAVVCQGWGTSFGVYEIVANSIADEYTTILFDFPGFGSTKEPAESWDVAQYADFFIKFLRAMNVEYATWIGHSYGGRVIIELASKEEVKPLIDKIVLIDSAGVMPERSDNDQFKVKCYKKFRDFLKLPFIHSLFPEVIDYWLSKQGSEDYRNATPVMKGALVKAVNYDQQHLMDKIDASTLLIWGDKDDATPIDDAKVMESKMPNSSLVVLEGCGHFSYAEQPKQFVAILRAFLCEGEL</sequence>
<feature type="domain" description="AB hydrolase-1" evidence="1">
    <location>
        <begin position="42"/>
        <end position="255"/>
    </location>
</feature>